<reference evidence="13" key="1">
    <citation type="journal article" date="2019" name="Int. J. Syst. Evol. Microbiol.">
        <title>The Global Catalogue of Microorganisms (GCM) 10K type strain sequencing project: providing services to taxonomists for standard genome sequencing and annotation.</title>
        <authorList>
            <consortium name="The Broad Institute Genomics Platform"/>
            <consortium name="The Broad Institute Genome Sequencing Center for Infectious Disease"/>
            <person name="Wu L."/>
            <person name="Ma J."/>
        </authorList>
    </citation>
    <scope>NUCLEOTIDE SEQUENCE [LARGE SCALE GENOMIC DNA]</scope>
    <source>
        <strain evidence="13">JCM 16898</strain>
    </source>
</reference>
<dbReference type="EMBL" id="BAAAZN010000024">
    <property type="protein sequence ID" value="GAA3579893.1"/>
    <property type="molecule type" value="Genomic_DNA"/>
</dbReference>
<evidence type="ECO:0000256" key="8">
    <source>
        <dbReference type="ARBA" id="ARBA00031423"/>
    </source>
</evidence>
<evidence type="ECO:0000256" key="1">
    <source>
        <dbReference type="ARBA" id="ARBA00000439"/>
    </source>
</evidence>
<comment type="similarity">
    <text evidence="2 10">Belongs to the disproportionating enzyme family.</text>
</comment>
<evidence type="ECO:0000256" key="4">
    <source>
        <dbReference type="ARBA" id="ARBA00020295"/>
    </source>
</evidence>
<name>A0ABP6YA20_9PSEU</name>
<dbReference type="SUPFAM" id="SSF51445">
    <property type="entry name" value="(Trans)glycosidases"/>
    <property type="match status" value="1"/>
</dbReference>
<evidence type="ECO:0000256" key="5">
    <source>
        <dbReference type="ARBA" id="ARBA00022676"/>
    </source>
</evidence>
<evidence type="ECO:0000256" key="11">
    <source>
        <dbReference type="SAM" id="MobiDB-lite"/>
    </source>
</evidence>
<comment type="catalytic activity">
    <reaction evidence="1 10">
        <text>Transfers a segment of a (1-&gt;4)-alpha-D-glucan to a new position in an acceptor, which may be glucose or a (1-&gt;4)-alpha-D-glucan.</text>
        <dbReference type="EC" id="2.4.1.25"/>
    </reaction>
</comment>
<evidence type="ECO:0000313" key="12">
    <source>
        <dbReference type="EMBL" id="GAA3579893.1"/>
    </source>
</evidence>
<keyword evidence="7 10" id="KW-0119">Carbohydrate metabolism</keyword>
<evidence type="ECO:0000256" key="6">
    <source>
        <dbReference type="ARBA" id="ARBA00022679"/>
    </source>
</evidence>
<protein>
    <recommendedName>
        <fullName evidence="4 10">4-alpha-glucanotransferase</fullName>
        <ecNumber evidence="3 10">2.4.1.25</ecNumber>
    </recommendedName>
    <alternativeName>
        <fullName evidence="8 10">Amylomaltase</fullName>
    </alternativeName>
    <alternativeName>
        <fullName evidence="9 10">Disproportionating enzyme</fullName>
    </alternativeName>
</protein>
<dbReference type="PANTHER" id="PTHR32438:SF5">
    <property type="entry name" value="4-ALPHA-GLUCANOTRANSFERASE DPE1, CHLOROPLASTIC_AMYLOPLASTIC"/>
    <property type="match status" value="1"/>
</dbReference>
<dbReference type="InterPro" id="IPR017853">
    <property type="entry name" value="GH"/>
</dbReference>
<keyword evidence="6 10" id="KW-0808">Transferase</keyword>
<keyword evidence="5 10" id="KW-0328">Glycosyltransferase</keyword>
<dbReference type="PANTHER" id="PTHR32438">
    <property type="entry name" value="4-ALPHA-GLUCANOTRANSFERASE DPE1, CHLOROPLASTIC/AMYLOPLASTIC"/>
    <property type="match status" value="1"/>
</dbReference>
<evidence type="ECO:0000256" key="3">
    <source>
        <dbReference type="ARBA" id="ARBA00012560"/>
    </source>
</evidence>
<dbReference type="NCBIfam" id="TIGR00217">
    <property type="entry name" value="malQ"/>
    <property type="match status" value="1"/>
</dbReference>
<evidence type="ECO:0000256" key="2">
    <source>
        <dbReference type="ARBA" id="ARBA00005684"/>
    </source>
</evidence>
<evidence type="ECO:0000256" key="7">
    <source>
        <dbReference type="ARBA" id="ARBA00023277"/>
    </source>
</evidence>
<evidence type="ECO:0000313" key="13">
    <source>
        <dbReference type="Proteomes" id="UP001500689"/>
    </source>
</evidence>
<comment type="caution">
    <text evidence="12">The sequence shown here is derived from an EMBL/GenBank/DDBJ whole genome shotgun (WGS) entry which is preliminary data.</text>
</comment>
<evidence type="ECO:0000256" key="9">
    <source>
        <dbReference type="ARBA" id="ARBA00031501"/>
    </source>
</evidence>
<dbReference type="EC" id="2.4.1.25" evidence="3 10"/>
<gene>
    <name evidence="12" type="primary">malQ</name>
    <name evidence="12" type="ORF">GCM10022222_75870</name>
</gene>
<dbReference type="InterPro" id="IPR003385">
    <property type="entry name" value="Glyco_hydro_77"/>
</dbReference>
<dbReference type="Pfam" id="PF02446">
    <property type="entry name" value="Glyco_hydro_77"/>
    <property type="match status" value="1"/>
</dbReference>
<accession>A0ABP6YA20</accession>
<dbReference type="Proteomes" id="UP001500689">
    <property type="component" value="Unassembled WGS sequence"/>
</dbReference>
<organism evidence="12 13">
    <name type="scientific">Amycolatopsis ultiminotia</name>
    <dbReference type="NCBI Taxonomy" id="543629"/>
    <lineage>
        <taxon>Bacteria</taxon>
        <taxon>Bacillati</taxon>
        <taxon>Actinomycetota</taxon>
        <taxon>Actinomycetes</taxon>
        <taxon>Pseudonocardiales</taxon>
        <taxon>Pseudonocardiaceae</taxon>
        <taxon>Amycolatopsis</taxon>
    </lineage>
</organism>
<sequence length="670" mass="72645">MADAGPARETGPVLSPVPGSPNVTVSPELAELAAAHGVATRYENSDQVEVAVEQDIVVAVLAQLDVDAGTPEAIRRELAAVRRARASAELPPTLVVRAGQERDLGRTATVELEDGTLRDVGTALPADLPLGWHHVLTADRRIPLAVVPGRLPAVPPAWGWMLQLYALHSAESWGMGDFGDLRTMASRSAAELGAGVLLVNPVQAVAPAHPVERSPYSPASRRFANPLYLRVTDTEAFRLADGETRAKVRGPAAGGELIDYDAVWTAKRDALTLLRPFDPRPVELDEDLREFATFCALAEVHGSDWREWPEPLRAPGSAEVAAAREELADRIEFHGWLQRLCHEQLDDARRAARVAGMPVGVVHDLPVGVHPGGADTWAAREVFAADVRVGAPPDAFNQQGQDWNLPPWRPDRLAEAGYGPFRDVVRGVLQHADGIRVDHVAGMWRLWWIPPGEPAGRGTYVHYDAEAMLGVLALEAHRAGAVVVGEDLGTVEDAVTETMHERGLLSSAVLWFQRDWDAPDQPFVRPAEWDPDAMASISTHDLPTVSGWLGAEHVRVRSGLDLLTRPAEQEYAEAADERRALLELVAREHLPDDDLVVALHALLASAASRLVLTAPADVIGERRQPNLPGTVDEYPNWRIPLPVTVDGFFADPRVRAAVAPLAAARPLPRS</sequence>
<keyword evidence="13" id="KW-1185">Reference proteome</keyword>
<evidence type="ECO:0000256" key="10">
    <source>
        <dbReference type="RuleBase" id="RU361207"/>
    </source>
</evidence>
<feature type="region of interest" description="Disordered" evidence="11">
    <location>
        <begin position="1"/>
        <end position="22"/>
    </location>
</feature>
<dbReference type="Gene3D" id="3.20.20.80">
    <property type="entry name" value="Glycosidases"/>
    <property type="match status" value="1"/>
</dbReference>
<proteinExistence type="inferred from homology"/>